<dbReference type="AlphaFoldDB" id="A0A1H5YPA8"/>
<reference evidence="2" key="1">
    <citation type="submission" date="2016-10" db="EMBL/GenBank/DDBJ databases">
        <authorList>
            <person name="Varghese N."/>
            <person name="Submissions S."/>
        </authorList>
    </citation>
    <scope>NUCLEOTIDE SEQUENCE [LARGE SCALE GENOMIC DNA]</scope>
    <source>
        <strain evidence="2">CGMCC 1.9230</strain>
    </source>
</reference>
<keyword evidence="2" id="KW-1185">Reference proteome</keyword>
<dbReference type="RefSeq" id="WP_104000183.1">
    <property type="nucleotide sequence ID" value="NZ_FNVP01000008.1"/>
</dbReference>
<gene>
    <name evidence="1" type="ORF">SAMN04488130_108104</name>
</gene>
<proteinExistence type="predicted"/>
<evidence type="ECO:0000313" key="1">
    <source>
        <dbReference type="EMBL" id="SEG25928.1"/>
    </source>
</evidence>
<accession>A0A1H5YPA8</accession>
<dbReference type="Proteomes" id="UP000236737">
    <property type="component" value="Unassembled WGS sequence"/>
</dbReference>
<evidence type="ECO:0000313" key="2">
    <source>
        <dbReference type="Proteomes" id="UP000236737"/>
    </source>
</evidence>
<dbReference type="OrthoDB" id="1443487at2"/>
<dbReference type="EMBL" id="FNVP01000008">
    <property type="protein sequence ID" value="SEG25928.1"/>
    <property type="molecule type" value="Genomic_DNA"/>
</dbReference>
<name>A0A1H5YPA8_9FLAO</name>
<sequence>MKKRNETDTLKETIALLEYRQRQELRILKEQFEVTYDSIKPLNIIKRVFSEMTTSPDLKGNLLSNVIGIATGYLTKKILVRSSHNPFKRILGNVLQFAITNIVSKRTDPSKSSELLQ</sequence>
<protein>
    <submittedName>
        <fullName evidence="1">Uncharacterized protein</fullName>
    </submittedName>
</protein>
<organism evidence="1 2">
    <name type="scientific">Flavobacterium urumqiense</name>
    <dbReference type="NCBI Taxonomy" id="935224"/>
    <lineage>
        <taxon>Bacteria</taxon>
        <taxon>Pseudomonadati</taxon>
        <taxon>Bacteroidota</taxon>
        <taxon>Flavobacteriia</taxon>
        <taxon>Flavobacteriales</taxon>
        <taxon>Flavobacteriaceae</taxon>
        <taxon>Flavobacterium</taxon>
    </lineage>
</organism>